<feature type="compositionally biased region" description="Pro residues" evidence="1">
    <location>
        <begin position="14"/>
        <end position="23"/>
    </location>
</feature>
<reference evidence="2 3" key="1">
    <citation type="submission" date="2024-08" db="EMBL/GenBank/DDBJ databases">
        <title>The draft genome of Apodemus speciosus.</title>
        <authorList>
            <person name="Nabeshima K."/>
            <person name="Suzuki S."/>
            <person name="Onuma M."/>
        </authorList>
    </citation>
    <scope>NUCLEOTIDE SEQUENCE [LARGE SCALE GENOMIC DNA]</scope>
    <source>
        <strain evidence="2">IB14-021</strain>
    </source>
</reference>
<name>A0ABQ0FQ25_APOSI</name>
<gene>
    <name evidence="2" type="ORF">APTSU1_001640400</name>
</gene>
<dbReference type="EMBL" id="BAAFST010000017">
    <property type="protein sequence ID" value="GAB1301166.1"/>
    <property type="molecule type" value="Genomic_DNA"/>
</dbReference>
<sequence>MGSSLDPPSRKAPALPPQPPLPPKVLMSAKPVTYATVVFPGGDKGEVASCEPVQDLPNSHTPAS</sequence>
<proteinExistence type="predicted"/>
<dbReference type="Proteomes" id="UP001623349">
    <property type="component" value="Unassembled WGS sequence"/>
</dbReference>
<feature type="region of interest" description="Disordered" evidence="1">
    <location>
        <begin position="1"/>
        <end position="24"/>
    </location>
</feature>
<organism evidence="2 3">
    <name type="scientific">Apodemus speciosus</name>
    <name type="common">Large Japanese field mouse</name>
    <dbReference type="NCBI Taxonomy" id="105296"/>
    <lineage>
        <taxon>Eukaryota</taxon>
        <taxon>Metazoa</taxon>
        <taxon>Chordata</taxon>
        <taxon>Craniata</taxon>
        <taxon>Vertebrata</taxon>
        <taxon>Euteleostomi</taxon>
        <taxon>Mammalia</taxon>
        <taxon>Eutheria</taxon>
        <taxon>Euarchontoglires</taxon>
        <taxon>Glires</taxon>
        <taxon>Rodentia</taxon>
        <taxon>Myomorpha</taxon>
        <taxon>Muroidea</taxon>
        <taxon>Muridae</taxon>
        <taxon>Murinae</taxon>
        <taxon>Apodemus</taxon>
    </lineage>
</organism>
<protein>
    <submittedName>
        <fullName evidence="2">Trem-like transcript 1 protein</fullName>
    </submittedName>
</protein>
<comment type="caution">
    <text evidence="2">The sequence shown here is derived from an EMBL/GenBank/DDBJ whole genome shotgun (WGS) entry which is preliminary data.</text>
</comment>
<feature type="region of interest" description="Disordered" evidence="1">
    <location>
        <begin position="41"/>
        <end position="64"/>
    </location>
</feature>
<evidence type="ECO:0000313" key="3">
    <source>
        <dbReference type="Proteomes" id="UP001623349"/>
    </source>
</evidence>
<evidence type="ECO:0000313" key="2">
    <source>
        <dbReference type="EMBL" id="GAB1301166.1"/>
    </source>
</evidence>
<keyword evidence="3" id="KW-1185">Reference proteome</keyword>
<evidence type="ECO:0000256" key="1">
    <source>
        <dbReference type="SAM" id="MobiDB-lite"/>
    </source>
</evidence>
<accession>A0ABQ0FQ25</accession>